<dbReference type="EMBL" id="KE346364">
    <property type="protein sequence ID" value="KJE92940.1"/>
    <property type="molecule type" value="Genomic_DNA"/>
</dbReference>
<evidence type="ECO:0000313" key="2">
    <source>
        <dbReference type="Proteomes" id="UP000008743"/>
    </source>
</evidence>
<dbReference type="Proteomes" id="UP000008743">
    <property type="component" value="Unassembled WGS sequence"/>
</dbReference>
<keyword evidence="2" id="KW-1185">Reference proteome</keyword>
<organism evidence="1 2">
    <name type="scientific">Capsaspora owczarzaki (strain ATCC 30864)</name>
    <dbReference type="NCBI Taxonomy" id="595528"/>
    <lineage>
        <taxon>Eukaryota</taxon>
        <taxon>Filasterea</taxon>
        <taxon>Capsaspora</taxon>
    </lineage>
</organism>
<evidence type="ECO:0000313" key="1">
    <source>
        <dbReference type="EMBL" id="KJE92940.1"/>
    </source>
</evidence>
<sequence length="49" mass="5070">MPTAAAAAAAVPRVRCASSPPAWTFVTRVWSGPGDFLGLEPTVPDLFLA</sequence>
<gene>
    <name evidence="1" type="ORF">CAOG_009713</name>
</gene>
<reference evidence="2" key="1">
    <citation type="submission" date="2011-02" db="EMBL/GenBank/DDBJ databases">
        <title>The Genome Sequence of Capsaspora owczarzaki ATCC 30864.</title>
        <authorList>
            <person name="Russ C."/>
            <person name="Cuomo C."/>
            <person name="Burger G."/>
            <person name="Gray M.W."/>
            <person name="Holland P.W.H."/>
            <person name="King N."/>
            <person name="Lang F.B.F."/>
            <person name="Roger A.J."/>
            <person name="Ruiz-Trillo I."/>
            <person name="Young S.K."/>
            <person name="Zeng Q."/>
            <person name="Gargeya S."/>
            <person name="Alvarado L."/>
            <person name="Berlin A."/>
            <person name="Chapman S.B."/>
            <person name="Chen Z."/>
            <person name="Freedman E."/>
            <person name="Gellesch M."/>
            <person name="Goldberg J."/>
            <person name="Griggs A."/>
            <person name="Gujja S."/>
            <person name="Heilman E."/>
            <person name="Heiman D."/>
            <person name="Howarth C."/>
            <person name="Mehta T."/>
            <person name="Neiman D."/>
            <person name="Pearson M."/>
            <person name="Roberts A."/>
            <person name="Saif S."/>
            <person name="Shea T."/>
            <person name="Shenoy N."/>
            <person name="Sisk P."/>
            <person name="Stolte C."/>
            <person name="Sykes S."/>
            <person name="White J."/>
            <person name="Yandava C."/>
            <person name="Haas B."/>
            <person name="Nusbaum C."/>
            <person name="Birren B."/>
        </authorList>
    </citation>
    <scope>NUCLEOTIDE SEQUENCE</scope>
    <source>
        <strain evidence="2">ATCC 30864</strain>
    </source>
</reference>
<dbReference type="AlphaFoldDB" id="A0A0D2WNV4"/>
<name>A0A0D2WNV4_CAPO3</name>
<dbReference type="InParanoid" id="A0A0D2WNV4"/>
<protein>
    <submittedName>
        <fullName evidence="1">Uncharacterized protein</fullName>
    </submittedName>
</protein>
<accession>A0A0D2WNV4</accession>
<proteinExistence type="predicted"/>